<keyword evidence="1" id="KW-1185">Reference proteome</keyword>
<accession>A0A915DMB7</accession>
<dbReference type="Proteomes" id="UP000887574">
    <property type="component" value="Unplaced"/>
</dbReference>
<name>A0A915DMB7_9BILA</name>
<sequence>MTSYLKMTYKNGLLSLKIGRWSVLPATQNAISTQLRRNYTSLQMHHNMHAAVAYLVYPGDDDEEEQLENPVLIAPPAALSNYLSTTHRYYQSRQIKGERHIKRMLWVQKMDGKPFTLPPIPTLPMERVSRRRPFAKCGLDYLGPATIQGQS</sequence>
<dbReference type="WBParaSite" id="jg21504">
    <property type="protein sequence ID" value="jg21504"/>
    <property type="gene ID" value="jg21504"/>
</dbReference>
<organism evidence="1 2">
    <name type="scientific">Ditylenchus dipsaci</name>
    <dbReference type="NCBI Taxonomy" id="166011"/>
    <lineage>
        <taxon>Eukaryota</taxon>
        <taxon>Metazoa</taxon>
        <taxon>Ecdysozoa</taxon>
        <taxon>Nematoda</taxon>
        <taxon>Chromadorea</taxon>
        <taxon>Rhabditida</taxon>
        <taxon>Tylenchina</taxon>
        <taxon>Tylenchomorpha</taxon>
        <taxon>Sphaerularioidea</taxon>
        <taxon>Anguinidae</taxon>
        <taxon>Anguininae</taxon>
        <taxon>Ditylenchus</taxon>
    </lineage>
</organism>
<reference evidence="2" key="1">
    <citation type="submission" date="2022-11" db="UniProtKB">
        <authorList>
            <consortium name="WormBaseParasite"/>
        </authorList>
    </citation>
    <scope>IDENTIFICATION</scope>
</reference>
<protein>
    <submittedName>
        <fullName evidence="2">Uncharacterized protein</fullName>
    </submittedName>
</protein>
<evidence type="ECO:0000313" key="1">
    <source>
        <dbReference type="Proteomes" id="UP000887574"/>
    </source>
</evidence>
<evidence type="ECO:0000313" key="2">
    <source>
        <dbReference type="WBParaSite" id="jg21504"/>
    </source>
</evidence>
<proteinExistence type="predicted"/>
<dbReference type="AlphaFoldDB" id="A0A915DMB7"/>